<dbReference type="EMBL" id="GGEC01056623">
    <property type="protein sequence ID" value="MBX37107.1"/>
    <property type="molecule type" value="Transcribed_RNA"/>
</dbReference>
<reference evidence="1" key="1">
    <citation type="submission" date="2018-02" db="EMBL/GenBank/DDBJ databases">
        <title>Rhizophora mucronata_Transcriptome.</title>
        <authorList>
            <person name="Meera S.P."/>
            <person name="Sreeshan A."/>
            <person name="Augustine A."/>
        </authorList>
    </citation>
    <scope>NUCLEOTIDE SEQUENCE</scope>
    <source>
        <tissue evidence="1">Leaf</tissue>
    </source>
</reference>
<proteinExistence type="predicted"/>
<organism evidence="1">
    <name type="scientific">Rhizophora mucronata</name>
    <name type="common">Asiatic mangrove</name>
    <dbReference type="NCBI Taxonomy" id="61149"/>
    <lineage>
        <taxon>Eukaryota</taxon>
        <taxon>Viridiplantae</taxon>
        <taxon>Streptophyta</taxon>
        <taxon>Embryophyta</taxon>
        <taxon>Tracheophyta</taxon>
        <taxon>Spermatophyta</taxon>
        <taxon>Magnoliopsida</taxon>
        <taxon>eudicotyledons</taxon>
        <taxon>Gunneridae</taxon>
        <taxon>Pentapetalae</taxon>
        <taxon>rosids</taxon>
        <taxon>fabids</taxon>
        <taxon>Malpighiales</taxon>
        <taxon>Rhizophoraceae</taxon>
        <taxon>Rhizophora</taxon>
    </lineage>
</organism>
<sequence length="54" mass="6300">MIGACLYLFSVPKTRPFSVQIKGKFLKKLEVAMVLQNFKRFFIENLMAQLFSIN</sequence>
<name>A0A2P2N3T9_RHIMU</name>
<evidence type="ECO:0000313" key="1">
    <source>
        <dbReference type="EMBL" id="MBX37107.1"/>
    </source>
</evidence>
<accession>A0A2P2N3T9</accession>
<protein>
    <submittedName>
        <fullName evidence="1">Uncharacterized protein</fullName>
    </submittedName>
</protein>
<dbReference type="AlphaFoldDB" id="A0A2P2N3T9"/>